<dbReference type="RefSeq" id="WP_126756228.1">
    <property type="nucleotide sequence ID" value="NZ_PIPQ01000001.1"/>
</dbReference>
<evidence type="ECO:0000256" key="2">
    <source>
        <dbReference type="SAM" id="SignalP"/>
    </source>
</evidence>
<feature type="chain" id="PRO_5019507925" description="DUF7939 domain-containing protein" evidence="2">
    <location>
        <begin position="24"/>
        <end position="570"/>
    </location>
</feature>
<reference evidence="4 5" key="1">
    <citation type="journal article" date="2011" name="Front. Microbiol.">
        <title>Genomic signatures of strain selection and enhancement in Bacillus atrophaeus var. globigii, a historical biowarfare simulant.</title>
        <authorList>
            <person name="Gibbons H.S."/>
            <person name="Broomall S.M."/>
            <person name="McNew L.A."/>
            <person name="Daligault H."/>
            <person name="Chapman C."/>
            <person name="Bruce D."/>
            <person name="Karavis M."/>
            <person name="Krepps M."/>
            <person name="McGregor P.A."/>
            <person name="Hong C."/>
            <person name="Park K.H."/>
            <person name="Akmal A."/>
            <person name="Feldman A."/>
            <person name="Lin J.S."/>
            <person name="Chang W.E."/>
            <person name="Higgs B.W."/>
            <person name="Demirev P."/>
            <person name="Lindquist J."/>
            <person name="Liem A."/>
            <person name="Fochler E."/>
            <person name="Read T.D."/>
            <person name="Tapia R."/>
            <person name="Johnson S."/>
            <person name="Bishop-Lilly K.A."/>
            <person name="Detter C."/>
            <person name="Han C."/>
            <person name="Sozhamannan S."/>
            <person name="Rosenzweig C.N."/>
            <person name="Skowronski E.W."/>
        </authorList>
    </citation>
    <scope>NUCLEOTIDE SEQUENCE [LARGE SCALE GENOMIC DNA]</scope>
    <source>
        <strain evidence="4 5">AIT1</strain>
    </source>
</reference>
<accession>A0A432X943</accession>
<dbReference type="EMBL" id="PIPQ01000001">
    <property type="protein sequence ID" value="RUO43840.1"/>
    <property type="molecule type" value="Genomic_DNA"/>
</dbReference>
<evidence type="ECO:0000313" key="5">
    <source>
        <dbReference type="Proteomes" id="UP000286976"/>
    </source>
</evidence>
<feature type="transmembrane region" description="Helical" evidence="1">
    <location>
        <begin position="427"/>
        <end position="450"/>
    </location>
</feature>
<keyword evidence="1" id="KW-0812">Transmembrane</keyword>
<keyword evidence="1" id="KW-0472">Membrane</keyword>
<sequence>MPLFRLFYAVICLIGLISLPAFAALQVDVSVDRNPVIMNESFNLIITANEDLPNWAFDTSPLLKDFIVGATASEKSHSLVQGVMTQTTRWQVRLTAQSPGTYTIPSLNIQGYTTEPLDIEVIQATMSASGEQRPYFIQAELSNEQPYVREQLMYKVELYLQNNTALDSGTINAPEAANADIQMVTQNRERQEIINGQRYRVITQEYAITPQRSGELDIKGAVFNGISRTRSSRGLLGFGRPEQVTLHTPSIQLEVKPKPDNFPGTWFISEQVTLEETWDTERAVFPVGEPVTRTITLTAANVAAESLPEITLQWPESLRTYPERPQLTNAVKNGMHVAQARYTVVIIPSQAGTVTLPEVKLPWFNSRTESIEYAVLPEREFSIVSPPAGLASPQAVQLEEDTGAITELVRPEESSVVVSQPTQTPPWLPIAFAGMSLLWLVTLSVLVVALRKLKRARVSDDMPAHTVPIRARDALNQLKRACDKNDSTLAIQALNQWQKARVGSHGSLNNLKQAFPHDSLLLEQINLLESSLYSAQKQPWRHGKQLWTAIAHLHSRAHHGSAATAGLYPR</sequence>
<evidence type="ECO:0000313" key="4">
    <source>
        <dbReference type="EMBL" id="RUO43840.1"/>
    </source>
</evidence>
<name>A0A432X943_9GAMM</name>
<dbReference type="Pfam" id="PF25607">
    <property type="entry name" value="DUF7939"/>
    <property type="match status" value="1"/>
</dbReference>
<dbReference type="Proteomes" id="UP000286976">
    <property type="component" value="Unassembled WGS sequence"/>
</dbReference>
<feature type="signal peptide" evidence="2">
    <location>
        <begin position="1"/>
        <end position="23"/>
    </location>
</feature>
<dbReference type="InterPro" id="IPR057699">
    <property type="entry name" value="DUF7939"/>
</dbReference>
<dbReference type="InterPro" id="IPR025738">
    <property type="entry name" value="BatD"/>
</dbReference>
<organism evidence="4 5">
    <name type="scientific">Aliidiomarina taiwanensis</name>
    <dbReference type="NCBI Taxonomy" id="946228"/>
    <lineage>
        <taxon>Bacteria</taxon>
        <taxon>Pseudomonadati</taxon>
        <taxon>Pseudomonadota</taxon>
        <taxon>Gammaproteobacteria</taxon>
        <taxon>Alteromonadales</taxon>
        <taxon>Idiomarinaceae</taxon>
        <taxon>Aliidiomarina</taxon>
    </lineage>
</organism>
<keyword evidence="5" id="KW-1185">Reference proteome</keyword>
<keyword evidence="1" id="KW-1133">Transmembrane helix</keyword>
<evidence type="ECO:0000256" key="1">
    <source>
        <dbReference type="SAM" id="Phobius"/>
    </source>
</evidence>
<comment type="caution">
    <text evidence="4">The sequence shown here is derived from an EMBL/GenBank/DDBJ whole genome shotgun (WGS) entry which is preliminary data.</text>
</comment>
<dbReference type="OrthoDB" id="5293418at2"/>
<proteinExistence type="predicted"/>
<feature type="domain" description="DUF7939" evidence="3">
    <location>
        <begin position="472"/>
        <end position="556"/>
    </location>
</feature>
<dbReference type="PANTHER" id="PTHR40940">
    <property type="entry name" value="PROTEIN BATD-RELATED"/>
    <property type="match status" value="1"/>
</dbReference>
<dbReference type="Pfam" id="PF13584">
    <property type="entry name" value="BatD"/>
    <property type="match status" value="3"/>
</dbReference>
<evidence type="ECO:0000259" key="3">
    <source>
        <dbReference type="Pfam" id="PF25607"/>
    </source>
</evidence>
<protein>
    <recommendedName>
        <fullName evidence="3">DUF7939 domain-containing protein</fullName>
    </recommendedName>
</protein>
<gene>
    <name evidence="4" type="ORF">CWE15_01185</name>
</gene>
<dbReference type="PANTHER" id="PTHR40940:SF1">
    <property type="entry name" value="PROTEIN BATD"/>
    <property type="match status" value="1"/>
</dbReference>
<dbReference type="AlphaFoldDB" id="A0A432X943"/>
<keyword evidence="2" id="KW-0732">Signal</keyword>